<dbReference type="RefSeq" id="WP_369276769.1">
    <property type="nucleotide sequence ID" value="NZ_JBJVMW010000046.1"/>
</dbReference>
<accession>A0ABW9IZV2</accession>
<name>A0ABW9IZV2_STRGJ</name>
<comment type="caution">
    <text evidence="1">The sequence shown here is derived from an EMBL/GenBank/DDBJ whole genome shotgun (WGS) entry which is preliminary data.</text>
</comment>
<reference evidence="1 2" key="1">
    <citation type="submission" date="2024-12" db="EMBL/GenBank/DDBJ databases">
        <title>Forecasting of Potato common scab and diversities of Pathogenic streptomyces spp. in china.</title>
        <authorList>
            <person name="Handique U."/>
            <person name="Wu J."/>
        </authorList>
    </citation>
    <scope>NUCLEOTIDE SEQUENCE [LARGE SCALE GENOMIC DNA]</scope>
    <source>
        <strain evidence="1 2">ZRIMU1585</strain>
    </source>
</reference>
<keyword evidence="2" id="KW-1185">Reference proteome</keyword>
<protein>
    <submittedName>
        <fullName evidence="1">Uncharacterized protein</fullName>
    </submittedName>
</protein>
<sequence>MLNLLNKFVVPDVDHVDIYQDDEDPLQFWMVPQPVRLMNGPDGEPTLTILAFARDLSLLAGIDKPLPAGQTEGGILSMTVESTVDNADQDKIAAYLRGQVLSGAMDLARPVAVGGQVVTEYRQATGGDPKLAYPTWVDGDAQFCLPSALGPTFIVGDDAKTKPSLSGSNVASFTIALGQEGIRLFREGVKSGKLAAHVAYSLKFVARVPAITVTVSGDANNVYEELKEHAPIVETENGVPVRTYPQVSSLKELKNIAGSLDVQYTKFDFAGGDDKLREQLEAFVLDITQSYVKNIFAQPVINGQLNKEKLGTDPMQNFKPPDAPPTGGNQLWLKEFKQTDIREFGMTFHGSLARPFSANPNAALVAMVTKPQLEKAFTTADLNTPIFHTLQVPVRVTADFEKDPIAGIQVTLDYRQTDDRTGDVKAFSQTYDFVKGDETYYFRTTLAKDAQGAPKDTYSYSSRLHYKAAQQSTDIGPQTTREKSLIIGYDRLGCVDVKVVAGTVPWTAVQSIQVDLKLPGVNLPSAAQTLVLTETATEGSWFSYTGGQNSQEYEYSCEFLLKNGSRLVTGPERTSTAKLLIDAPFEDRMAATFVPQGLFPPLQSIVLSTKYVDEGADYHTEGTHVFANNTDSWRWEVDLPDTKKRDFQYKADITYADGTTAPGQWQVGQEGTVLVGEVKSSLMEVSVTAAALDMSKWKLVVVKLRYEDPVTHDVQDETFQLTAANAAQNPSWKVTLKDPAAQSYTYEVEGYGTDGTRKSVPATSTSDELLVIEL</sequence>
<proteinExistence type="predicted"/>
<dbReference type="Proteomes" id="UP001631993">
    <property type="component" value="Unassembled WGS sequence"/>
</dbReference>
<gene>
    <name evidence="1" type="ORF">ACKI1S_44755</name>
</gene>
<evidence type="ECO:0000313" key="1">
    <source>
        <dbReference type="EMBL" id="MFM9653190.1"/>
    </source>
</evidence>
<dbReference type="EMBL" id="JBJVNE010000041">
    <property type="protein sequence ID" value="MFM9653190.1"/>
    <property type="molecule type" value="Genomic_DNA"/>
</dbReference>
<organism evidence="1 2">
    <name type="scientific">Streptomyces galilaeus</name>
    <dbReference type="NCBI Taxonomy" id="33899"/>
    <lineage>
        <taxon>Bacteria</taxon>
        <taxon>Bacillati</taxon>
        <taxon>Actinomycetota</taxon>
        <taxon>Actinomycetes</taxon>
        <taxon>Kitasatosporales</taxon>
        <taxon>Streptomycetaceae</taxon>
        <taxon>Streptomyces</taxon>
    </lineage>
</organism>
<evidence type="ECO:0000313" key="2">
    <source>
        <dbReference type="Proteomes" id="UP001631993"/>
    </source>
</evidence>